<protein>
    <submittedName>
        <fullName evidence="1">Uncharacterized protein</fullName>
    </submittedName>
</protein>
<name>A0A6M3IH90_9ZZZZ</name>
<organism evidence="1">
    <name type="scientific">viral metagenome</name>
    <dbReference type="NCBI Taxonomy" id="1070528"/>
    <lineage>
        <taxon>unclassified sequences</taxon>
        <taxon>metagenomes</taxon>
        <taxon>organismal metagenomes</taxon>
    </lineage>
</organism>
<proteinExistence type="predicted"/>
<dbReference type="AlphaFoldDB" id="A0A6M3IH90"/>
<dbReference type="EMBL" id="MT141709">
    <property type="protein sequence ID" value="QJA69486.1"/>
    <property type="molecule type" value="Genomic_DNA"/>
</dbReference>
<evidence type="ECO:0000313" key="1">
    <source>
        <dbReference type="EMBL" id="QJA55842.1"/>
    </source>
</evidence>
<reference evidence="1" key="1">
    <citation type="submission" date="2020-03" db="EMBL/GenBank/DDBJ databases">
        <title>The deep terrestrial virosphere.</title>
        <authorList>
            <person name="Holmfeldt K."/>
            <person name="Nilsson E."/>
            <person name="Simone D."/>
            <person name="Lopez-Fernandez M."/>
            <person name="Wu X."/>
            <person name="de Brujin I."/>
            <person name="Lundin D."/>
            <person name="Andersson A."/>
            <person name="Bertilsson S."/>
            <person name="Dopson M."/>
        </authorList>
    </citation>
    <scope>NUCLEOTIDE SEQUENCE</scope>
    <source>
        <strain evidence="2">MM415A04550</strain>
        <strain evidence="1">MM415B01983</strain>
    </source>
</reference>
<evidence type="ECO:0000313" key="2">
    <source>
        <dbReference type="EMBL" id="QJA69486.1"/>
    </source>
</evidence>
<accession>A0A6M3IH90</accession>
<gene>
    <name evidence="2" type="ORF">MM415A04550_0009</name>
    <name evidence="1" type="ORF">MM415B01983_0023</name>
</gene>
<dbReference type="EMBL" id="MT141184">
    <property type="protein sequence ID" value="QJA55842.1"/>
    <property type="molecule type" value="Genomic_DNA"/>
</dbReference>
<sequence>MNYRTATLLAKKAYTADAVEVIPITVQQPISQIQILLKLQNQAFVAAGSYPHPVDAITKIELVEGSDVLFSLTGAEAQAVDFYHNKKEAKGDLRYLTDNWSDVVINLNFGRYLYDSLLALDPLKFENLQMIITLDISAGAVNPDNAYITVLAHIFDEKVITPAGFLMHTRVKSYNLVDAGHEYTPMPRDYAYRKLFVKSRRAQYYVSQQIDRIKLSEDQDRRVIINELTDEIMAMLVGQTPPYIETLLVPGTTAASYVGCTPAENVYAVIQNWRPATADMQFATYYGGGGQLLTIAKADGPNGIARVSGWCPHGVIEIPFGDQMDIEDWFDVKKVGSLLLDITGGESTGTCEILLQQNRSY</sequence>